<dbReference type="InterPro" id="IPR011989">
    <property type="entry name" value="ARM-like"/>
</dbReference>
<feature type="coiled-coil region" evidence="1">
    <location>
        <begin position="786"/>
        <end position="813"/>
    </location>
</feature>
<dbReference type="GO" id="GO:0016020">
    <property type="term" value="C:membrane"/>
    <property type="evidence" value="ECO:0007669"/>
    <property type="project" value="TreeGrafter"/>
</dbReference>
<dbReference type="InterPro" id="IPR042097">
    <property type="entry name" value="Aminopeptidase_N-like_N_sf"/>
</dbReference>
<dbReference type="OrthoDB" id="79562at2759"/>
<dbReference type="SUPFAM" id="SSF48371">
    <property type="entry name" value="ARM repeat"/>
    <property type="match status" value="1"/>
</dbReference>
<organism evidence="4">
    <name type="scientific">Lichtheimia ramosa</name>
    <dbReference type="NCBI Taxonomy" id="688394"/>
    <lineage>
        <taxon>Eukaryota</taxon>
        <taxon>Fungi</taxon>
        <taxon>Fungi incertae sedis</taxon>
        <taxon>Mucoromycota</taxon>
        <taxon>Mucoromycotina</taxon>
        <taxon>Mucoromycetes</taxon>
        <taxon>Mucorales</taxon>
        <taxon>Lichtheimiaceae</taxon>
        <taxon>Lichtheimia</taxon>
    </lineage>
</organism>
<dbReference type="Pfam" id="PF17900">
    <property type="entry name" value="Peptidase_M1_N"/>
    <property type="match status" value="1"/>
</dbReference>
<reference evidence="4" key="1">
    <citation type="journal article" date="2014" name="Genome Announc.">
        <title>De novo whole-genome sequence and genome annotation of Lichtheimia ramosa.</title>
        <authorList>
            <person name="Linde J."/>
            <person name="Schwartze V."/>
            <person name="Binder U."/>
            <person name="Lass-Florl C."/>
            <person name="Voigt K."/>
            <person name="Horn F."/>
        </authorList>
    </citation>
    <scope>NUCLEOTIDE SEQUENCE</scope>
    <source>
        <strain evidence="4">JMRC FSU:6197</strain>
    </source>
</reference>
<dbReference type="Pfam" id="PF01433">
    <property type="entry name" value="Peptidase_M1"/>
    <property type="match status" value="2"/>
</dbReference>
<dbReference type="Gene3D" id="1.25.10.10">
    <property type="entry name" value="Leucine-rich Repeat Variant"/>
    <property type="match status" value="1"/>
</dbReference>
<gene>
    <name evidence="4" type="ORF">LRAMOSA08683</name>
</gene>
<dbReference type="PANTHER" id="PTHR11533:SF299">
    <property type="entry name" value="AMINOPEPTIDASE"/>
    <property type="match status" value="1"/>
</dbReference>
<dbReference type="SUPFAM" id="SSF63737">
    <property type="entry name" value="Leukotriene A4 hydrolase N-terminal domain"/>
    <property type="match status" value="1"/>
</dbReference>
<dbReference type="InterPro" id="IPR014782">
    <property type="entry name" value="Peptidase_M1_dom"/>
</dbReference>
<sequence>MPHICSKSKSSSYFASANAVNQYAPDTVIEPIHLDISLHLDDLHDKTLKAKVVTTFAHNGSSLPSTNASSTTVLNAVAFQQVHVSGASFSYDGHRIQLKWDTPFAKKEQRKVTIEYIISHPTAGLYFQNEDSIMGAQPCWLITDHETEKARYWLPTVDYPTVRTTLTWDITAPQKYTSLANGKLLSNETKDGYTTTRWQLDYPCPSYLVCFAVGEFISVDAGEVDGRPIKYFTAEGYKQADLERAFDKTPEMIRWLETKVGVTFPWPKYYQIALPAIRGAMENISLVTWTDTFVLDEKNALERKYLTDLVNVHEMAHTYFGDLLVIRHFEHAWLKRPIVTRKYDSSWDMFDGHTYPGGAWRIHMLRKRLGDEAFWAGVKLYIDEFAKSTVQTSDFQRCLERTSQLNLQRFFDEWVYSKGYPAFKGSFDHDLANNTARISMTQTQVSENDNIPLFGLDMEIELTDDKGQVYNTTLTFDREATAMATIHLNKDAQPKILRVDPEMKLLYTLDMSASESVLQHTATEATDVQSRVWAYSELVKMGTYSALSFVGNHIVKEPFYGVRIKVSSALAQLKSAQSLQILAHVLKNENDPMALWTIASRARIEDDHLRNAALERLSKADELPYRAHAALLVLLAEQHRDEDLIYLLKVAKDDSKIGQHALIRGGALKALGYHRSEEAFQYLISRVGYNIEPMRARFQAVDGLAYSTSWQSDRLQKQAKETLLKLARDPNFLVRTTAVESLVSLGVKSSYNDVAYTRYLYSEDDQSWLDRKLYELYHQDIKDASSKANQELIEKLEGRIKSLEDKLQKLTAGSKQEEV</sequence>
<keyword evidence="1" id="KW-0175">Coiled coil</keyword>
<dbReference type="Gene3D" id="1.10.390.10">
    <property type="entry name" value="Neutral Protease Domain 2"/>
    <property type="match status" value="2"/>
</dbReference>
<feature type="domain" description="Aminopeptidase N-like N-terminal" evidence="3">
    <location>
        <begin position="31"/>
        <end position="208"/>
    </location>
</feature>
<dbReference type="InterPro" id="IPR045357">
    <property type="entry name" value="Aminopeptidase_N-like_N"/>
</dbReference>
<dbReference type="GO" id="GO:0006508">
    <property type="term" value="P:proteolysis"/>
    <property type="evidence" value="ECO:0007669"/>
    <property type="project" value="TreeGrafter"/>
</dbReference>
<evidence type="ECO:0000313" key="4">
    <source>
        <dbReference type="EMBL" id="CDS06155.1"/>
    </source>
</evidence>
<dbReference type="EMBL" id="LK023319">
    <property type="protein sequence ID" value="CDS06155.1"/>
    <property type="molecule type" value="Genomic_DNA"/>
</dbReference>
<dbReference type="InterPro" id="IPR050344">
    <property type="entry name" value="Peptidase_M1_aminopeptidases"/>
</dbReference>
<evidence type="ECO:0008006" key="5">
    <source>
        <dbReference type="Google" id="ProtNLM"/>
    </source>
</evidence>
<evidence type="ECO:0000259" key="2">
    <source>
        <dbReference type="Pfam" id="PF01433"/>
    </source>
</evidence>
<dbReference type="Gene3D" id="2.60.40.1730">
    <property type="entry name" value="tricorn interacting facor f3 domain"/>
    <property type="match status" value="1"/>
</dbReference>
<dbReference type="PANTHER" id="PTHR11533">
    <property type="entry name" value="PROTEASE M1 ZINC METALLOPROTEASE"/>
    <property type="match status" value="1"/>
</dbReference>
<dbReference type="GO" id="GO:0070006">
    <property type="term" value="F:metalloaminopeptidase activity"/>
    <property type="evidence" value="ECO:0007669"/>
    <property type="project" value="TreeGrafter"/>
</dbReference>
<dbReference type="GO" id="GO:0005615">
    <property type="term" value="C:extracellular space"/>
    <property type="evidence" value="ECO:0007669"/>
    <property type="project" value="TreeGrafter"/>
</dbReference>
<dbReference type="GO" id="GO:0005737">
    <property type="term" value="C:cytoplasm"/>
    <property type="evidence" value="ECO:0007669"/>
    <property type="project" value="TreeGrafter"/>
</dbReference>
<feature type="domain" description="Peptidase M1 membrane alanine aminopeptidase" evidence="2">
    <location>
        <begin position="245"/>
        <end position="335"/>
    </location>
</feature>
<name>A0A077WFF8_9FUNG</name>
<proteinExistence type="predicted"/>
<dbReference type="CDD" id="cd09603">
    <property type="entry name" value="M1_APN_like"/>
    <property type="match status" value="1"/>
</dbReference>
<feature type="domain" description="Peptidase M1 membrane alanine aminopeptidase" evidence="2">
    <location>
        <begin position="341"/>
        <end position="414"/>
    </location>
</feature>
<dbReference type="GO" id="GO:0042277">
    <property type="term" value="F:peptide binding"/>
    <property type="evidence" value="ECO:0007669"/>
    <property type="project" value="TreeGrafter"/>
</dbReference>
<dbReference type="GO" id="GO:0008270">
    <property type="term" value="F:zinc ion binding"/>
    <property type="evidence" value="ECO:0007669"/>
    <property type="project" value="InterPro"/>
</dbReference>
<dbReference type="InterPro" id="IPR027268">
    <property type="entry name" value="Peptidase_M4/M1_CTD_sf"/>
</dbReference>
<protein>
    <recommendedName>
        <fullName evidence="5">Aminopeptidase</fullName>
    </recommendedName>
</protein>
<evidence type="ECO:0000259" key="3">
    <source>
        <dbReference type="Pfam" id="PF17900"/>
    </source>
</evidence>
<evidence type="ECO:0000256" key="1">
    <source>
        <dbReference type="SAM" id="Coils"/>
    </source>
</evidence>
<dbReference type="AlphaFoldDB" id="A0A077WFF8"/>
<dbReference type="InterPro" id="IPR016024">
    <property type="entry name" value="ARM-type_fold"/>
</dbReference>
<dbReference type="SUPFAM" id="SSF55486">
    <property type="entry name" value="Metalloproteases ('zincins'), catalytic domain"/>
    <property type="match status" value="1"/>
</dbReference>
<accession>A0A077WFF8</accession>
<dbReference type="GO" id="GO:0043171">
    <property type="term" value="P:peptide catabolic process"/>
    <property type="evidence" value="ECO:0007669"/>
    <property type="project" value="TreeGrafter"/>
</dbReference>